<evidence type="ECO:0000313" key="1">
    <source>
        <dbReference type="EMBL" id="KAK7032241.1"/>
    </source>
</evidence>
<reference evidence="1 2" key="1">
    <citation type="submission" date="2024-01" db="EMBL/GenBank/DDBJ databases">
        <title>A draft genome for a cacao thread blight-causing isolate of Paramarasmius palmivorus.</title>
        <authorList>
            <person name="Baruah I.K."/>
            <person name="Bukari Y."/>
            <person name="Amoako-Attah I."/>
            <person name="Meinhardt L.W."/>
            <person name="Bailey B.A."/>
            <person name="Cohen S.P."/>
        </authorList>
    </citation>
    <scope>NUCLEOTIDE SEQUENCE [LARGE SCALE GENOMIC DNA]</scope>
    <source>
        <strain evidence="1 2">GH-12</strain>
    </source>
</reference>
<organism evidence="1 2">
    <name type="scientific">Paramarasmius palmivorus</name>
    <dbReference type="NCBI Taxonomy" id="297713"/>
    <lineage>
        <taxon>Eukaryota</taxon>
        <taxon>Fungi</taxon>
        <taxon>Dikarya</taxon>
        <taxon>Basidiomycota</taxon>
        <taxon>Agaricomycotina</taxon>
        <taxon>Agaricomycetes</taxon>
        <taxon>Agaricomycetidae</taxon>
        <taxon>Agaricales</taxon>
        <taxon>Marasmiineae</taxon>
        <taxon>Marasmiaceae</taxon>
        <taxon>Paramarasmius</taxon>
    </lineage>
</organism>
<dbReference type="Proteomes" id="UP001383192">
    <property type="component" value="Unassembled WGS sequence"/>
</dbReference>
<dbReference type="EMBL" id="JAYKXP010000066">
    <property type="protein sequence ID" value="KAK7032241.1"/>
    <property type="molecule type" value="Genomic_DNA"/>
</dbReference>
<name>A0AAW0BZ08_9AGAR</name>
<evidence type="ECO:0000313" key="2">
    <source>
        <dbReference type="Proteomes" id="UP001383192"/>
    </source>
</evidence>
<keyword evidence="2" id="KW-1185">Reference proteome</keyword>
<dbReference type="AlphaFoldDB" id="A0AAW0BZ08"/>
<comment type="caution">
    <text evidence="1">The sequence shown here is derived from an EMBL/GenBank/DDBJ whole genome shotgun (WGS) entry which is preliminary data.</text>
</comment>
<protein>
    <submittedName>
        <fullName evidence="1">Uncharacterized protein</fullName>
    </submittedName>
</protein>
<sequence>MAFLRMLDESSEPLPLRTLEVVIDPPAQNTRDNHLEEILGIIQRTCPSLQTLCLLVPRRSDPAFLIERSSFLTKLTHINLSLSIDVVFMIMQLNRRTLISAQFAINVNLSNALSHAVDPDAEQAIIQAVRDKDPVTLPLLQNLSFYIKHIYEDPSLSHRHAAVLLDSISQVPSLQSLVVECNDYTRTSEGRGEGQLELFDSLVGFVTRNCASSSCLRSLGLLNVPFNDAEALQLLRATPTITHLTIKEDFHSKWFDIFTADFVKDMEITSDSKAALVPSLKYINLQFPNTKSDRDYSGIATMLKSRIGTLLSGYMAFPEVDSFDKLSALSQLGMVLKVGIGQQGVFGQKAFI</sequence>
<accession>A0AAW0BZ08</accession>
<proteinExistence type="predicted"/>
<dbReference type="SUPFAM" id="SSF52047">
    <property type="entry name" value="RNI-like"/>
    <property type="match status" value="1"/>
</dbReference>
<gene>
    <name evidence="1" type="ORF">VNI00_013199</name>
</gene>